<evidence type="ECO:0000313" key="4">
    <source>
        <dbReference type="EMBL" id="KAB1271323.1"/>
    </source>
</evidence>
<dbReference type="AlphaFoldDB" id="A0A5N4DJG7"/>
<dbReference type="Proteomes" id="UP000299084">
    <property type="component" value="Unassembled WGS sequence"/>
</dbReference>
<dbReference type="PANTHER" id="PTHR22879:SF14">
    <property type="entry name" value="NUT FAMILY MEMBER 2A-RELATED"/>
    <property type="match status" value="1"/>
</dbReference>
<dbReference type="EMBL" id="JWIN03000011">
    <property type="protein sequence ID" value="KAB1271323.1"/>
    <property type="molecule type" value="Genomic_DNA"/>
</dbReference>
<dbReference type="Pfam" id="PF12881">
    <property type="entry name" value="NUT"/>
    <property type="match status" value="1"/>
</dbReference>
<evidence type="ECO:0000256" key="2">
    <source>
        <dbReference type="SAM" id="MobiDB-lite"/>
    </source>
</evidence>
<protein>
    <submittedName>
        <fullName evidence="4">NUT family member 2B</fullName>
    </submittedName>
</protein>
<evidence type="ECO:0000313" key="5">
    <source>
        <dbReference type="Proteomes" id="UP000299084"/>
    </source>
</evidence>
<comment type="caution">
    <text evidence="4">The sequence shown here is derived from an EMBL/GenBank/DDBJ whole genome shotgun (WGS) entry which is preliminary data.</text>
</comment>
<sequence>MEELVGPVPSATGELDAEFQEDKNELKQEKNTTYTDPDLLSYTDKLCSQEDFVTKQPQLDLLVLAEDLEQEEGLTREEYSHCPPPSYQLVQK</sequence>
<feature type="domain" description="Nuclear Testis protein N-terminal" evidence="3">
    <location>
        <begin position="1"/>
        <end position="78"/>
    </location>
</feature>
<feature type="region of interest" description="Disordered" evidence="2">
    <location>
        <begin position="72"/>
        <end position="92"/>
    </location>
</feature>
<evidence type="ECO:0000256" key="1">
    <source>
        <dbReference type="ARBA" id="ARBA00010586"/>
    </source>
</evidence>
<dbReference type="InterPro" id="IPR024309">
    <property type="entry name" value="NUT_N"/>
</dbReference>
<keyword evidence="5" id="KW-1185">Reference proteome</keyword>
<reference evidence="4 5" key="1">
    <citation type="journal article" date="2019" name="Mol. Ecol. Resour.">
        <title>Improving Illumina assemblies with Hi-C and long reads: an example with the North African dromedary.</title>
        <authorList>
            <person name="Elbers J.P."/>
            <person name="Rogers M.F."/>
            <person name="Perelman P.L."/>
            <person name="Proskuryakova A.A."/>
            <person name="Serdyukova N.A."/>
            <person name="Johnson W.E."/>
            <person name="Horin P."/>
            <person name="Corander J."/>
            <person name="Murphy D."/>
            <person name="Burger P.A."/>
        </authorList>
    </citation>
    <scope>NUCLEOTIDE SEQUENCE [LARGE SCALE GENOMIC DNA]</scope>
    <source>
        <strain evidence="4">Drom800</strain>
        <tissue evidence="4">Blood</tissue>
    </source>
</reference>
<name>A0A5N4DJG7_CAMDR</name>
<dbReference type="PANTHER" id="PTHR22879">
    <property type="entry name" value="NUT FAMILY MEMBER 1"/>
    <property type="match status" value="1"/>
</dbReference>
<accession>A0A5N4DJG7</accession>
<evidence type="ECO:0000259" key="3">
    <source>
        <dbReference type="Pfam" id="PF12881"/>
    </source>
</evidence>
<dbReference type="InterPro" id="IPR024310">
    <property type="entry name" value="NUT"/>
</dbReference>
<proteinExistence type="inferred from homology"/>
<gene>
    <name evidence="4" type="ORF">Cadr_000008903</name>
</gene>
<organism evidence="4 5">
    <name type="scientific">Camelus dromedarius</name>
    <name type="common">Dromedary</name>
    <name type="synonym">Arabian camel</name>
    <dbReference type="NCBI Taxonomy" id="9838"/>
    <lineage>
        <taxon>Eukaryota</taxon>
        <taxon>Metazoa</taxon>
        <taxon>Chordata</taxon>
        <taxon>Craniata</taxon>
        <taxon>Vertebrata</taxon>
        <taxon>Euteleostomi</taxon>
        <taxon>Mammalia</taxon>
        <taxon>Eutheria</taxon>
        <taxon>Laurasiatheria</taxon>
        <taxon>Artiodactyla</taxon>
        <taxon>Tylopoda</taxon>
        <taxon>Camelidae</taxon>
        <taxon>Camelus</taxon>
    </lineage>
</organism>
<comment type="similarity">
    <text evidence="1">Belongs to the NUT family.</text>
</comment>